<feature type="region of interest" description="Disordered" evidence="1">
    <location>
        <begin position="45"/>
        <end position="78"/>
    </location>
</feature>
<dbReference type="Pfam" id="PF12118">
    <property type="entry name" value="SprA-related"/>
    <property type="match status" value="1"/>
</dbReference>
<dbReference type="InterPro" id="IPR021973">
    <property type="entry name" value="SprA-related"/>
</dbReference>
<accession>A0A2N5ZIE2</accession>
<dbReference type="Proteomes" id="UP000234857">
    <property type="component" value="Unassembled WGS sequence"/>
</dbReference>
<evidence type="ECO:0000313" key="3">
    <source>
        <dbReference type="Proteomes" id="UP000234857"/>
    </source>
</evidence>
<proteinExistence type="predicted"/>
<evidence type="ECO:0000313" key="2">
    <source>
        <dbReference type="EMBL" id="PLX18383.1"/>
    </source>
</evidence>
<feature type="region of interest" description="Disordered" evidence="1">
    <location>
        <begin position="105"/>
        <end position="166"/>
    </location>
</feature>
<evidence type="ECO:0000256" key="1">
    <source>
        <dbReference type="SAM" id="MobiDB-lite"/>
    </source>
</evidence>
<comment type="caution">
    <text evidence="2">The sequence shown here is derived from an EMBL/GenBank/DDBJ whole genome shotgun (WGS) entry which is preliminary data.</text>
</comment>
<organism evidence="2 3">
    <name type="scientific">Muiribacterium halophilum</name>
    <dbReference type="NCBI Taxonomy" id="2053465"/>
    <lineage>
        <taxon>Bacteria</taxon>
        <taxon>Candidatus Muiribacteriota</taxon>
        <taxon>Candidatus Muiribacteriia</taxon>
        <taxon>Candidatus Muiribacteriales</taxon>
        <taxon>Candidatus Muiribacteriaceae</taxon>
        <taxon>Candidatus Muiribacterium</taxon>
    </lineage>
</organism>
<gene>
    <name evidence="2" type="ORF">C0601_05020</name>
</gene>
<dbReference type="AlphaFoldDB" id="A0A2N5ZIE2"/>
<protein>
    <submittedName>
        <fullName evidence="2">Catalase</fullName>
    </submittedName>
</protein>
<feature type="compositionally biased region" description="Basic and acidic residues" evidence="1">
    <location>
        <begin position="45"/>
        <end position="56"/>
    </location>
</feature>
<name>A0A2N5ZIE2_MUIH1</name>
<dbReference type="EMBL" id="PKTG01000064">
    <property type="protein sequence ID" value="PLX18383.1"/>
    <property type="molecule type" value="Genomic_DNA"/>
</dbReference>
<reference evidence="2 3" key="1">
    <citation type="submission" date="2017-11" db="EMBL/GenBank/DDBJ databases">
        <title>Genome-resolved metagenomics identifies genetic mobility, metabolic interactions, and unexpected diversity in perchlorate-reducing communities.</title>
        <authorList>
            <person name="Barnum T.P."/>
            <person name="Figueroa I.A."/>
            <person name="Carlstrom C.I."/>
            <person name="Lucas L.N."/>
            <person name="Engelbrektson A.L."/>
            <person name="Coates J.D."/>
        </authorList>
    </citation>
    <scope>NUCLEOTIDE SEQUENCE [LARGE SCALE GENOMIC DNA]</scope>
    <source>
        <strain evidence="2">BM706</strain>
    </source>
</reference>
<sequence length="166" mass="18437">MNISRTESSFYNESLLSKKFPSKNTSIKEDLTDEEKKTIQELKKTDREVRQHEQAHKSAAGSISVKSPSFTYKTGPDGKKYAVGGEVSIDVSEGKTPEETIKKAQQIKKAALAPANPSSQDKKIASQAQAMESRAKREQSKKNTYSTENENKIQDPDIYSTFSITA</sequence>